<dbReference type="AlphaFoldDB" id="A0A212L5X1"/>
<feature type="chain" id="PRO_5013407297" description="Endolytic peptidoglycan transglycosylase RlpA" evidence="3">
    <location>
        <begin position="30"/>
        <end position="131"/>
    </location>
</feature>
<gene>
    <name evidence="3" type="primary">rlpA</name>
    <name evidence="6" type="ORF">KL86PLE_100744</name>
</gene>
<comment type="function">
    <text evidence="3">Lytic transglycosylase with a strong preference for naked glycan strands that lack stem peptides.</text>
</comment>
<dbReference type="SUPFAM" id="SSF50685">
    <property type="entry name" value="Barwin-like endoglucanases"/>
    <property type="match status" value="1"/>
</dbReference>
<dbReference type="GO" id="GO:0000270">
    <property type="term" value="P:peptidoglycan metabolic process"/>
    <property type="evidence" value="ECO:0007669"/>
    <property type="project" value="UniProtKB-UniRule"/>
</dbReference>
<keyword evidence="6" id="KW-0449">Lipoprotein</keyword>
<keyword evidence="2 3" id="KW-0961">Cell wall biogenesis/degradation</keyword>
<dbReference type="NCBIfam" id="TIGR00413">
    <property type="entry name" value="rlpA"/>
    <property type="match status" value="1"/>
</dbReference>
<dbReference type="Pfam" id="PF03330">
    <property type="entry name" value="DPBB_1"/>
    <property type="match status" value="1"/>
</dbReference>
<keyword evidence="1 3" id="KW-0456">Lyase</keyword>
<evidence type="ECO:0000313" key="6">
    <source>
        <dbReference type="EMBL" id="SCM72877.1"/>
    </source>
</evidence>
<evidence type="ECO:0000256" key="3">
    <source>
        <dbReference type="HAMAP-Rule" id="MF_02071"/>
    </source>
</evidence>
<reference evidence="6" key="1">
    <citation type="submission" date="2016-08" db="EMBL/GenBank/DDBJ databases">
        <authorList>
            <person name="Seilhamer J.J."/>
        </authorList>
    </citation>
    <scope>NUCLEOTIDE SEQUENCE</scope>
    <source>
        <strain evidence="6">86</strain>
    </source>
</reference>
<dbReference type="InterPro" id="IPR034718">
    <property type="entry name" value="RlpA"/>
</dbReference>
<accession>A0A212L5X1</accession>
<feature type="domain" description="RlpA-like protein double-psi beta-barrel" evidence="5">
    <location>
        <begin position="30"/>
        <end position="115"/>
    </location>
</feature>
<dbReference type="InterPro" id="IPR036908">
    <property type="entry name" value="RlpA-like_sf"/>
</dbReference>
<evidence type="ECO:0000256" key="1">
    <source>
        <dbReference type="ARBA" id="ARBA00023239"/>
    </source>
</evidence>
<comment type="similarity">
    <text evidence="3 4">Belongs to the RlpA family.</text>
</comment>
<proteinExistence type="inferred from homology"/>
<dbReference type="GO" id="GO:0071555">
    <property type="term" value="P:cell wall organization"/>
    <property type="evidence" value="ECO:0007669"/>
    <property type="project" value="UniProtKB-KW"/>
</dbReference>
<dbReference type="EMBL" id="FMJD01000002">
    <property type="protein sequence ID" value="SCM72877.1"/>
    <property type="molecule type" value="Genomic_DNA"/>
</dbReference>
<evidence type="ECO:0000256" key="2">
    <source>
        <dbReference type="ARBA" id="ARBA00023316"/>
    </source>
</evidence>
<dbReference type="PANTHER" id="PTHR34183">
    <property type="entry name" value="ENDOLYTIC PEPTIDOGLYCAN TRANSGLYCOSYLASE RLPA"/>
    <property type="match status" value="1"/>
</dbReference>
<protein>
    <recommendedName>
        <fullName evidence="3">Endolytic peptidoglycan transglycosylase RlpA</fullName>
        <ecNumber evidence="3">4.2.2.-</ecNumber>
    </recommendedName>
</protein>
<dbReference type="PANTHER" id="PTHR34183:SF8">
    <property type="entry name" value="ENDOLYTIC PEPTIDOGLYCAN TRANSGLYCOSYLASE RLPA-RELATED"/>
    <property type="match status" value="1"/>
</dbReference>
<evidence type="ECO:0000259" key="5">
    <source>
        <dbReference type="Pfam" id="PF03330"/>
    </source>
</evidence>
<evidence type="ECO:0000256" key="4">
    <source>
        <dbReference type="RuleBase" id="RU003495"/>
    </source>
</evidence>
<dbReference type="InterPro" id="IPR009009">
    <property type="entry name" value="RlpA-like_DPBB"/>
</dbReference>
<sequence length="131" mass="13781" precursor="true">MPFKTSAMRAFFTAAAAVAFFHQAAPALAQCGKASWYAEQGRTASGERMRPGARTAAHRTLPFGTLVEVRNLKNGRTVVVRINDRGPFIKGRVIDLARGAASEIGLVRSGTASVRLSVLDGKGVPAPAICG</sequence>
<feature type="signal peptide" evidence="3">
    <location>
        <begin position="1"/>
        <end position="29"/>
    </location>
</feature>
<organism evidence="6">
    <name type="scientific">uncultured Pleomorphomonas sp</name>
    <dbReference type="NCBI Taxonomy" id="442121"/>
    <lineage>
        <taxon>Bacteria</taxon>
        <taxon>Pseudomonadati</taxon>
        <taxon>Pseudomonadota</taxon>
        <taxon>Alphaproteobacteria</taxon>
        <taxon>Hyphomicrobiales</taxon>
        <taxon>Pleomorphomonadaceae</taxon>
        <taxon>Pleomorphomonas</taxon>
        <taxon>environmental samples</taxon>
    </lineage>
</organism>
<dbReference type="CDD" id="cd22268">
    <property type="entry name" value="DPBB_RlpA-like"/>
    <property type="match status" value="1"/>
</dbReference>
<dbReference type="GO" id="GO:0008932">
    <property type="term" value="F:lytic endotransglycosylase activity"/>
    <property type="evidence" value="ECO:0007669"/>
    <property type="project" value="UniProtKB-UniRule"/>
</dbReference>
<dbReference type="HAMAP" id="MF_02071">
    <property type="entry name" value="RlpA"/>
    <property type="match status" value="1"/>
</dbReference>
<name>A0A212L5X1_9HYPH</name>
<keyword evidence="3" id="KW-0732">Signal</keyword>
<dbReference type="Gene3D" id="2.40.40.10">
    <property type="entry name" value="RlpA-like domain"/>
    <property type="match status" value="1"/>
</dbReference>
<dbReference type="InterPro" id="IPR012997">
    <property type="entry name" value="RplA"/>
</dbReference>
<dbReference type="EC" id="4.2.2.-" evidence="3"/>